<gene>
    <name evidence="1" type="ORF">QR680_001592</name>
</gene>
<proteinExistence type="predicted"/>
<organism evidence="1 2">
    <name type="scientific">Steinernema hermaphroditum</name>
    <dbReference type="NCBI Taxonomy" id="289476"/>
    <lineage>
        <taxon>Eukaryota</taxon>
        <taxon>Metazoa</taxon>
        <taxon>Ecdysozoa</taxon>
        <taxon>Nematoda</taxon>
        <taxon>Chromadorea</taxon>
        <taxon>Rhabditida</taxon>
        <taxon>Tylenchina</taxon>
        <taxon>Panagrolaimomorpha</taxon>
        <taxon>Strongyloidoidea</taxon>
        <taxon>Steinernematidae</taxon>
        <taxon>Steinernema</taxon>
    </lineage>
</organism>
<dbReference type="AlphaFoldDB" id="A0AA39GYZ2"/>
<dbReference type="SUPFAM" id="SSF53474">
    <property type="entry name" value="alpha/beta-Hydrolases"/>
    <property type="match status" value="1"/>
</dbReference>
<protein>
    <recommendedName>
        <fullName evidence="3">Transmembrane protein 53</fullName>
    </recommendedName>
</protein>
<comment type="caution">
    <text evidence="1">The sequence shown here is derived from an EMBL/GenBank/DDBJ whole genome shotgun (WGS) entry which is preliminary data.</text>
</comment>
<dbReference type="EMBL" id="JAUCMV010000005">
    <property type="protein sequence ID" value="KAK0396150.1"/>
    <property type="molecule type" value="Genomic_DNA"/>
</dbReference>
<dbReference type="InterPro" id="IPR029058">
    <property type="entry name" value="AB_hydrolase_fold"/>
</dbReference>
<dbReference type="PANTHER" id="PTHR12265:SF41">
    <property type="entry name" value="TRANSMEMBRANE PROTEIN 53"/>
    <property type="match status" value="1"/>
</dbReference>
<dbReference type="PANTHER" id="PTHR12265">
    <property type="entry name" value="TRANSMEMBRANE PROTEIN 53"/>
    <property type="match status" value="1"/>
</dbReference>
<dbReference type="InterPro" id="IPR008547">
    <property type="entry name" value="DUF829_TMEM53"/>
</dbReference>
<reference evidence="1" key="1">
    <citation type="submission" date="2023-06" db="EMBL/GenBank/DDBJ databases">
        <title>Genomic analysis of the entomopathogenic nematode Steinernema hermaphroditum.</title>
        <authorList>
            <person name="Schwarz E.M."/>
            <person name="Heppert J.K."/>
            <person name="Baniya A."/>
            <person name="Schwartz H.T."/>
            <person name="Tan C.-H."/>
            <person name="Antoshechkin I."/>
            <person name="Sternberg P.W."/>
            <person name="Goodrich-Blair H."/>
            <person name="Dillman A.R."/>
        </authorList>
    </citation>
    <scope>NUCLEOTIDE SEQUENCE</scope>
    <source>
        <strain evidence="1">PS9179</strain>
        <tissue evidence="1">Whole animal</tissue>
    </source>
</reference>
<name>A0AA39GYZ2_9BILA</name>
<evidence type="ECO:0000313" key="2">
    <source>
        <dbReference type="Proteomes" id="UP001175271"/>
    </source>
</evidence>
<dbReference type="Proteomes" id="UP001175271">
    <property type="component" value="Unassembled WGS sequence"/>
</dbReference>
<keyword evidence="2" id="KW-1185">Reference proteome</keyword>
<evidence type="ECO:0000313" key="1">
    <source>
        <dbReference type="EMBL" id="KAK0396150.1"/>
    </source>
</evidence>
<evidence type="ECO:0008006" key="3">
    <source>
        <dbReference type="Google" id="ProtNLM"/>
    </source>
</evidence>
<sequence>MADAHSERLAVNGDNSLASDDGSNETIKIKPHENLSAPVVVLFGWAGCQDRYLAKYSQIYENQYTVVRFTAPMSRHWKFTKNMNGCALFTALWDLLDTVPNGADIKARTRGITFDSSPANVSPWQGANAVSVATLPSSTFGPIVRQSYRVLLATAFSLHRFTIWLRSQWEPNVYEHNFAFFRLRSIPDLPHRMLFLYSMNDEICTPKSIEEFITHSKETRPSTRIESKCWSNSLHCQHLRSHSDEYTQLCRRFSNDCFRENTLANSTES</sequence>
<dbReference type="Pfam" id="PF05705">
    <property type="entry name" value="DUF829"/>
    <property type="match status" value="1"/>
</dbReference>
<accession>A0AA39GYZ2</accession>